<dbReference type="EMBL" id="CP104694">
    <property type="protein sequence ID" value="UXI68930.1"/>
    <property type="molecule type" value="Genomic_DNA"/>
</dbReference>
<evidence type="ECO:0000313" key="1">
    <source>
        <dbReference type="EMBL" id="UXI68930.1"/>
    </source>
</evidence>
<organism evidence="1 2">
    <name type="scientific">Tahibacter amnicola</name>
    <dbReference type="NCBI Taxonomy" id="2976241"/>
    <lineage>
        <taxon>Bacteria</taxon>
        <taxon>Pseudomonadati</taxon>
        <taxon>Pseudomonadota</taxon>
        <taxon>Gammaproteobacteria</taxon>
        <taxon>Lysobacterales</taxon>
        <taxon>Rhodanobacteraceae</taxon>
        <taxon>Tahibacter</taxon>
    </lineage>
</organism>
<evidence type="ECO:0000313" key="2">
    <source>
        <dbReference type="Proteomes" id="UP001064632"/>
    </source>
</evidence>
<accession>A0ABY6BIK9</accession>
<dbReference type="InterPro" id="IPR012434">
    <property type="entry name" value="DUF1631"/>
</dbReference>
<dbReference type="Pfam" id="PF07793">
    <property type="entry name" value="DUF1631"/>
    <property type="match status" value="2"/>
</dbReference>
<gene>
    <name evidence="1" type="ORF">N4264_04545</name>
</gene>
<keyword evidence="2" id="KW-1185">Reference proteome</keyword>
<dbReference type="Proteomes" id="UP001064632">
    <property type="component" value="Chromosome"/>
</dbReference>
<proteinExistence type="predicted"/>
<reference evidence="1" key="1">
    <citation type="submission" date="2022-09" db="EMBL/GenBank/DDBJ databases">
        <title>Tahibacter sp. nov., isolated from a fresh water.</title>
        <authorList>
            <person name="Baek J.H."/>
            <person name="Lee J.K."/>
            <person name="Kim J.M."/>
            <person name="Jeon C.O."/>
        </authorList>
    </citation>
    <scope>NUCLEOTIDE SEQUENCE</scope>
    <source>
        <strain evidence="1">W38</strain>
    </source>
</reference>
<name>A0ABY6BIK9_9GAMM</name>
<sequence>MAETMLSVDSEVMRDAIADETVSEVSLNALMRRLASARAAGQSPVPLQSRVTWSRAELRAALDAIERRIAHDFSAIPALSLQDAITDQLGRLFRSAAAVYTFHPEDRQLIASVDRHTQQILSLYDAAEILRPDVFVLRMLLVADALVQADASSPVTQLLRQLVGGCWAIVKTAFGDASSRVEGHAVIRRTLRDVLVNRADRRHALEQALAAVAEFVDRRSQREDDATSALPSARSRLDEARRYLSETLDAVIGARALPKDALQFVRQTWGRHLLTAYLASGPEGERWSRGITAMQRFCARMDGHAAGDEGVVDIYVLESLEAAGYDHAQARRLTDSLLSRVAHGAEPGASEEAAEVAVTSASPVESVHAPLVKGDWIEVRQPDSTWLRGKLSWFSLQGRVYIFVDHNGRCVFELHEDDLKHHFADGLARHVAT</sequence>
<protein>
    <submittedName>
        <fullName evidence="1">DUF1631 domain-containing protein</fullName>
    </submittedName>
</protein>
<dbReference type="RefSeq" id="WP_261695889.1">
    <property type="nucleotide sequence ID" value="NZ_CP104694.1"/>
</dbReference>